<comment type="caution">
    <text evidence="1">The sequence shown here is derived from an EMBL/GenBank/DDBJ whole genome shotgun (WGS) entry which is preliminary data.</text>
</comment>
<keyword evidence="2" id="KW-1185">Reference proteome</keyword>
<accession>A0ACC2NGF7</accession>
<name>A0ACC2NGF7_9HYME</name>
<reference evidence="1" key="1">
    <citation type="submission" date="2023-04" db="EMBL/GenBank/DDBJ databases">
        <title>A chromosome-level genome assembly of the parasitoid wasp Eretmocerus hayati.</title>
        <authorList>
            <person name="Zhong Y."/>
            <person name="Liu S."/>
            <person name="Liu Y."/>
        </authorList>
    </citation>
    <scope>NUCLEOTIDE SEQUENCE</scope>
    <source>
        <strain evidence="1">ZJU_SS_LIU_2023</strain>
    </source>
</reference>
<dbReference type="EMBL" id="CM056743">
    <property type="protein sequence ID" value="KAJ8670300.1"/>
    <property type="molecule type" value="Genomic_DNA"/>
</dbReference>
<protein>
    <submittedName>
        <fullName evidence="1">Uncharacterized protein</fullName>
    </submittedName>
</protein>
<proteinExistence type="predicted"/>
<organism evidence="1 2">
    <name type="scientific">Eretmocerus hayati</name>
    <dbReference type="NCBI Taxonomy" id="131215"/>
    <lineage>
        <taxon>Eukaryota</taxon>
        <taxon>Metazoa</taxon>
        <taxon>Ecdysozoa</taxon>
        <taxon>Arthropoda</taxon>
        <taxon>Hexapoda</taxon>
        <taxon>Insecta</taxon>
        <taxon>Pterygota</taxon>
        <taxon>Neoptera</taxon>
        <taxon>Endopterygota</taxon>
        <taxon>Hymenoptera</taxon>
        <taxon>Apocrita</taxon>
        <taxon>Proctotrupomorpha</taxon>
        <taxon>Chalcidoidea</taxon>
        <taxon>Aphelinidae</taxon>
        <taxon>Aphelininae</taxon>
        <taxon>Eretmocerus</taxon>
    </lineage>
</organism>
<evidence type="ECO:0000313" key="2">
    <source>
        <dbReference type="Proteomes" id="UP001239111"/>
    </source>
</evidence>
<gene>
    <name evidence="1" type="ORF">QAD02_001559</name>
</gene>
<dbReference type="Proteomes" id="UP001239111">
    <property type="component" value="Chromosome 3"/>
</dbReference>
<evidence type="ECO:0000313" key="1">
    <source>
        <dbReference type="EMBL" id="KAJ8670300.1"/>
    </source>
</evidence>
<sequence>MKEKKKVLKRKQNPETIAKITEQKLPDEESDSEDPEVNFANEEIQNEDSDNESESDSQEKTSKTKNVQTQPGKILKSVKKTGNTESNVPPGGKDVDEYESDTSDEEDIRNTVGNIPIKWYDDAEHVGYDWDGKKILKPQKGDQLDAFLKRMEDPDFWRTVKDYQTGQDVILSEADIDLITRIQKQRIPDAQFDEYAPWVDWFTSEVMKTPLRKFPEHKRSFLPSKPEAKKVSKLVHALKMGWIKSSAEMAKERREKSKEPQFYMLWQTDDQAEEMRRIHKHIPAPKRFLPGHAESYNPPPEYLFDNRELKEWNKLKTAPWKRKLHFIPQKYESLRQVPAYSRFIKERFQRCLDLYLCPRAIKMKLTIEPESLVPQLPSPKDLQPFPTTQSMIYKGHSDMIRSISVEAAGQYLASGGDDMTLRIWEISTGRCVKVVDCGGVIRSVAWCPNQNLPLIAVAADHKVFLINPGVGDHLILSKADKLLEIIPQSDTIVPERVKSVVQWEQQTEVDNPENWKMGIRVVLSHFKTVKQVTWHGKGDYFATVMPEAQNRAVLIHQLSKRRSHIPIGRPKGQVQCALFHPVRPFFFVATQRNVRIYDLTKQEMVKKLLTSAQWISSIAIHPGGDNLLVGTYDKKVLWFDLDLSTKPYQTLRLHGTGVRSVAYHKRYPLFASGADDRGLIVCHGMVYSDLLQNPLIVPLKRLCNHEAFNDFGILDVLFHPIQPWIFSAGADATIRLYT</sequence>